<dbReference type="NCBIfam" id="TIGR00129">
    <property type="entry name" value="fdhD_narQ"/>
    <property type="match status" value="1"/>
</dbReference>
<dbReference type="Proteomes" id="UP001151287">
    <property type="component" value="Unassembled WGS sequence"/>
</dbReference>
<dbReference type="HAMAP" id="MF_00187">
    <property type="entry name" value="FdhD"/>
    <property type="match status" value="1"/>
</dbReference>
<sequence>MSCTAAIPERDRQAPAPDPRPGRHAPRPRHLPDRRPRRLPEHRRPARRTLDPCPPPLTAGPDVGRLTASRRVTRITLDGVTRQRPDAVAVEEPLEIRVAGSPLAVTMRTPGQDVELAAGFLVSEGVIHRGDQFARAIHCGGPGTGGADGNTYNVLDLTLAPGAALPSPDIARNFYTTSSCGVCGTASIEAVEKVSSYDVSGDDIRVEAVDLAGFPDRLRAGQKVFDKTGGLHGAALFDVASGELLVVREDVGRHNAVDKVVGWAVLNDRLPLRGTVLQVSGRVSFELVQKAVMAGIPILSAVSAPSSLAIELAERAGLTVAGFVRGGSMNLYSRADRIEIPSTTPSAVADAGVR</sequence>
<dbReference type="PANTHER" id="PTHR30592:SF1">
    <property type="entry name" value="SULFUR CARRIER PROTEIN FDHD"/>
    <property type="match status" value="1"/>
</dbReference>
<dbReference type="GO" id="GO:0016783">
    <property type="term" value="F:sulfurtransferase activity"/>
    <property type="evidence" value="ECO:0007669"/>
    <property type="project" value="InterPro"/>
</dbReference>
<comment type="caution">
    <text evidence="4">The sequence shown here is derived from an EMBL/GenBank/DDBJ whole genome shotgun (WGS) entry which is preliminary data.</text>
</comment>
<protein>
    <recommendedName>
        <fullName evidence="6">Sulfur carrier protein FdhD</fullName>
    </recommendedName>
</protein>
<evidence type="ECO:0000256" key="1">
    <source>
        <dbReference type="ARBA" id="ARBA00022490"/>
    </source>
</evidence>
<evidence type="ECO:0000313" key="5">
    <source>
        <dbReference type="Proteomes" id="UP001151287"/>
    </source>
</evidence>
<dbReference type="NCBIfam" id="NF001943">
    <property type="entry name" value="PRK00724.1-2"/>
    <property type="match status" value="1"/>
</dbReference>
<organism evidence="4 5">
    <name type="scientific">Rhynchospora breviuscula</name>
    <dbReference type="NCBI Taxonomy" id="2022672"/>
    <lineage>
        <taxon>Eukaryota</taxon>
        <taxon>Viridiplantae</taxon>
        <taxon>Streptophyta</taxon>
        <taxon>Embryophyta</taxon>
        <taxon>Tracheophyta</taxon>
        <taxon>Spermatophyta</taxon>
        <taxon>Magnoliopsida</taxon>
        <taxon>Liliopsida</taxon>
        <taxon>Poales</taxon>
        <taxon>Cyperaceae</taxon>
        <taxon>Cyperoideae</taxon>
        <taxon>Rhynchosporeae</taxon>
        <taxon>Rhynchospora</taxon>
    </lineage>
</organism>
<evidence type="ECO:0000256" key="3">
    <source>
        <dbReference type="SAM" id="MobiDB-lite"/>
    </source>
</evidence>
<reference evidence="4" key="1">
    <citation type="journal article" date="2022" name="Cell">
        <title>Repeat-based holocentromeres influence genome architecture and karyotype evolution.</title>
        <authorList>
            <person name="Hofstatter P.G."/>
            <person name="Thangavel G."/>
            <person name="Lux T."/>
            <person name="Neumann P."/>
            <person name="Vondrak T."/>
            <person name="Novak P."/>
            <person name="Zhang M."/>
            <person name="Costa L."/>
            <person name="Castellani M."/>
            <person name="Scott A."/>
            <person name="Toegelov H."/>
            <person name="Fuchs J."/>
            <person name="Mata-Sucre Y."/>
            <person name="Dias Y."/>
            <person name="Vanzela A.L.L."/>
            <person name="Huettel B."/>
            <person name="Almeida C.C.S."/>
            <person name="Simkova H."/>
            <person name="Souza G."/>
            <person name="Pedrosa-Harand A."/>
            <person name="Macas J."/>
            <person name="Mayer K.F.X."/>
            <person name="Houben A."/>
            <person name="Marques A."/>
        </authorList>
    </citation>
    <scope>NUCLEOTIDE SEQUENCE</scope>
    <source>
        <strain evidence="4">RhyBre1mFocal</strain>
    </source>
</reference>
<keyword evidence="2" id="KW-0501">Molybdenum cofactor biosynthesis</keyword>
<dbReference type="InterPro" id="IPR016193">
    <property type="entry name" value="Cytidine_deaminase-like"/>
</dbReference>
<evidence type="ECO:0000256" key="2">
    <source>
        <dbReference type="ARBA" id="ARBA00023150"/>
    </source>
</evidence>
<evidence type="ECO:0000313" key="4">
    <source>
        <dbReference type="EMBL" id="KAJ1684686.1"/>
    </source>
</evidence>
<evidence type="ECO:0008006" key="6">
    <source>
        <dbReference type="Google" id="ProtNLM"/>
    </source>
</evidence>
<proteinExistence type="inferred from homology"/>
<dbReference type="GO" id="GO:0006777">
    <property type="term" value="P:Mo-molybdopterin cofactor biosynthetic process"/>
    <property type="evidence" value="ECO:0007669"/>
    <property type="project" value="UniProtKB-KW"/>
</dbReference>
<dbReference type="InterPro" id="IPR003786">
    <property type="entry name" value="FdhD"/>
</dbReference>
<name>A0A9P9ZA77_9POAL</name>
<gene>
    <name evidence="4" type="ORF">LUZ63_020092</name>
</gene>
<dbReference type="AlphaFoldDB" id="A0A9P9ZA77"/>
<accession>A0A9P9ZA77</accession>
<dbReference type="Gene3D" id="3.10.20.10">
    <property type="match status" value="1"/>
</dbReference>
<dbReference type="EMBL" id="JAMQYH010000020">
    <property type="protein sequence ID" value="KAJ1684686.1"/>
    <property type="molecule type" value="Genomic_DNA"/>
</dbReference>
<dbReference type="PANTHER" id="PTHR30592">
    <property type="entry name" value="FORMATE DEHYDROGENASE"/>
    <property type="match status" value="1"/>
</dbReference>
<dbReference type="OrthoDB" id="5596741at2759"/>
<keyword evidence="1" id="KW-0963">Cytoplasm</keyword>
<dbReference type="SUPFAM" id="SSF53927">
    <property type="entry name" value="Cytidine deaminase-like"/>
    <property type="match status" value="1"/>
</dbReference>
<feature type="compositionally biased region" description="Basic and acidic residues" evidence="3">
    <location>
        <begin position="30"/>
        <end position="43"/>
    </location>
</feature>
<dbReference type="Gene3D" id="3.40.140.10">
    <property type="entry name" value="Cytidine Deaminase, domain 2"/>
    <property type="match status" value="1"/>
</dbReference>
<feature type="region of interest" description="Disordered" evidence="3">
    <location>
        <begin position="1"/>
        <end position="63"/>
    </location>
</feature>
<dbReference type="Pfam" id="PF02634">
    <property type="entry name" value="FdhD-NarQ"/>
    <property type="match status" value="1"/>
</dbReference>
<keyword evidence="5" id="KW-1185">Reference proteome</keyword>